<dbReference type="InterPro" id="IPR010982">
    <property type="entry name" value="Lambda_DNA-bd_dom_sf"/>
</dbReference>
<feature type="domain" description="Pheromone cCF10 receptor-like TPR region" evidence="1">
    <location>
        <begin position="120"/>
        <end position="282"/>
    </location>
</feature>
<evidence type="ECO:0000259" key="1">
    <source>
        <dbReference type="Pfam" id="PF22459"/>
    </source>
</evidence>
<gene>
    <name evidence="2" type="primary">EP0049</name>
</gene>
<proteinExistence type="predicted"/>
<dbReference type="AlphaFoldDB" id="Q9F1E8"/>
<dbReference type="EMBL" id="AE002565">
    <property type="protein sequence ID" value="AAG40458.1"/>
    <property type="molecule type" value="Genomic_DNA"/>
</dbReference>
<evidence type="ECO:0000313" key="2">
    <source>
        <dbReference type="EMBL" id="AAG40458.1"/>
    </source>
</evidence>
<keyword evidence="2" id="KW-0614">Plasmid</keyword>
<dbReference type="GO" id="GO:0003677">
    <property type="term" value="F:DNA binding"/>
    <property type="evidence" value="ECO:0007669"/>
    <property type="project" value="InterPro"/>
</dbReference>
<dbReference type="InterPro" id="IPR011990">
    <property type="entry name" value="TPR-like_helical_dom_sf"/>
</dbReference>
<sequence>MNIGGFFMFINDFLKHTRNNLNLSQTTFYKDVLSRSTADKFEKNKTSIKLSCIPILADRLDLTCEEILFYSSDTLHTDFDKLRDSFLNKYASLQSLEEKSEINEVTKDITAIYMQCIEPKYYSLKYFNLYLLIKISCSEFTDKILEVDKADLMDLKKIYRTRKLYTSSDYKVLANLITLPLFTVNDLNFMFDVLYPLANNVPEEILYPAYLALTNLTTKHIKNKDYNKAKLAINNFEEQLKVNPSYKFKLICLHDRALLDFLTDKINNSSKLTEALQIINIIDSCEPPSSSLADRMKEATVSIIEKEDNTKDIIAAIANTKSSIDYMQTIPPNIVKT</sequence>
<geneLocation type="plasmid" evidence="2">
    <name>pAM373</name>
</geneLocation>
<organism evidence="2">
    <name type="scientific">Enterococcus faecalis</name>
    <name type="common">Streptococcus faecalis</name>
    <dbReference type="NCBI Taxonomy" id="1351"/>
    <lineage>
        <taxon>Bacteria</taxon>
        <taxon>Bacillati</taxon>
        <taxon>Bacillota</taxon>
        <taxon>Bacilli</taxon>
        <taxon>Lactobacillales</taxon>
        <taxon>Enterococcaceae</taxon>
        <taxon>Enterococcus</taxon>
    </lineage>
</organism>
<dbReference type="Gene3D" id="1.10.260.40">
    <property type="entry name" value="lambda repressor-like DNA-binding domains"/>
    <property type="match status" value="1"/>
</dbReference>
<name>Q9F1E8_ENTFL</name>
<reference evidence="2" key="1">
    <citation type="journal article" date="2000" name="Mol. Microbiol.">
        <title>Enterococcus faecalis conjugative plasmid pAM373: complete nucleotide sequence and genetic analyses of sex pheromone response.</title>
        <authorList>
            <person name="De Boever E.H."/>
            <person name="Clewell D.B."/>
            <person name="Fraser C.M."/>
        </authorList>
    </citation>
    <scope>NUCLEOTIDE SEQUENCE [LARGE SCALE GENOMIC DNA]</scope>
    <source>
        <plasmid evidence="2">pAM373</plasmid>
    </source>
</reference>
<dbReference type="SUPFAM" id="SSF47413">
    <property type="entry name" value="lambda repressor-like DNA-binding domains"/>
    <property type="match status" value="1"/>
</dbReference>
<dbReference type="RefSeq" id="WP_002405586.1">
    <property type="nucleotide sequence ID" value="NC_002630.1"/>
</dbReference>
<dbReference type="Pfam" id="PF22459">
    <property type="entry name" value="PrgX_C_TPR"/>
    <property type="match status" value="1"/>
</dbReference>
<accession>Q9F1E8</accession>
<dbReference type="SUPFAM" id="SSF48452">
    <property type="entry name" value="TPR-like"/>
    <property type="match status" value="1"/>
</dbReference>
<dbReference type="InterPro" id="IPR055234">
    <property type="entry name" value="PrgX-like_TPR"/>
</dbReference>
<dbReference type="Gene3D" id="1.25.40.400">
    <property type="match status" value="1"/>
</dbReference>
<protein>
    <submittedName>
        <fullName evidence="2">TraA protein</fullName>
    </submittedName>
</protein>